<feature type="transmembrane region" description="Helical" evidence="1">
    <location>
        <begin position="124"/>
        <end position="145"/>
    </location>
</feature>
<organism evidence="2 3">
    <name type="scientific">Sporomusa malonica</name>
    <dbReference type="NCBI Taxonomy" id="112901"/>
    <lineage>
        <taxon>Bacteria</taxon>
        <taxon>Bacillati</taxon>
        <taxon>Bacillota</taxon>
        <taxon>Negativicutes</taxon>
        <taxon>Selenomonadales</taxon>
        <taxon>Sporomusaceae</taxon>
        <taxon>Sporomusa</taxon>
    </lineage>
</organism>
<feature type="transmembrane region" description="Helical" evidence="1">
    <location>
        <begin position="59"/>
        <end position="84"/>
    </location>
</feature>
<accession>A0A1W1ZDW2</accession>
<reference evidence="2 3" key="1">
    <citation type="submission" date="2017-04" db="EMBL/GenBank/DDBJ databases">
        <authorList>
            <person name="Afonso C.L."/>
            <person name="Miller P.J."/>
            <person name="Scott M.A."/>
            <person name="Spackman E."/>
            <person name="Goraichik I."/>
            <person name="Dimitrov K.M."/>
            <person name="Suarez D.L."/>
            <person name="Swayne D.E."/>
        </authorList>
    </citation>
    <scope>NUCLEOTIDE SEQUENCE [LARGE SCALE GENOMIC DNA]</scope>
    <source>
        <strain evidence="2 3">DSM 5090</strain>
    </source>
</reference>
<dbReference type="STRING" id="112901.SAMN04488500_103215"/>
<keyword evidence="3" id="KW-1185">Reference proteome</keyword>
<dbReference type="Proteomes" id="UP000192738">
    <property type="component" value="Unassembled WGS sequence"/>
</dbReference>
<keyword evidence="1" id="KW-0812">Transmembrane</keyword>
<gene>
    <name evidence="2" type="ORF">SAMN04488500_103215</name>
</gene>
<feature type="transmembrane region" description="Helical" evidence="1">
    <location>
        <begin position="91"/>
        <end position="112"/>
    </location>
</feature>
<proteinExistence type="predicted"/>
<keyword evidence="1" id="KW-0472">Membrane</keyword>
<dbReference type="RefSeq" id="WP_084574545.1">
    <property type="nucleotide sequence ID" value="NZ_CP155572.1"/>
</dbReference>
<name>A0A1W1ZDW2_9FIRM</name>
<evidence type="ECO:0000313" key="3">
    <source>
        <dbReference type="Proteomes" id="UP000192738"/>
    </source>
</evidence>
<evidence type="ECO:0000256" key="1">
    <source>
        <dbReference type="SAM" id="Phobius"/>
    </source>
</evidence>
<dbReference type="EMBL" id="FWXI01000003">
    <property type="protein sequence ID" value="SMC46577.1"/>
    <property type="molecule type" value="Genomic_DNA"/>
</dbReference>
<evidence type="ECO:0000313" key="2">
    <source>
        <dbReference type="EMBL" id="SMC46577.1"/>
    </source>
</evidence>
<dbReference type="AlphaFoldDB" id="A0A1W1ZDW2"/>
<protein>
    <submittedName>
        <fullName evidence="2">Uncharacterized protein</fullName>
    </submittedName>
</protein>
<feature type="transmembrane region" description="Helical" evidence="1">
    <location>
        <begin position="20"/>
        <end position="39"/>
    </location>
</feature>
<keyword evidence="1" id="KW-1133">Transmembrane helix</keyword>
<sequence>MENLQVEKVTGSWFKCKNDLKVVTGIHLALVGFIIIAGYGRIGGWSQKIVNMFFIDSLWLVFVYIGHSMWPFAIALIIISIFLCIDHYWKWIFISWVSLSIIGAYSIGLYGFKVIPFSFLAQATATLGIIHLPVFACLSGIVYFIRTKKRED</sequence>